<evidence type="ECO:0000313" key="3">
    <source>
        <dbReference type="Proteomes" id="UP000297890"/>
    </source>
</evidence>
<keyword evidence="3" id="KW-1185">Reference proteome</keyword>
<dbReference type="AlphaFoldDB" id="A0A4Z0F8C8"/>
<proteinExistence type="predicted"/>
<dbReference type="EMBL" id="SRIO01000015">
    <property type="protein sequence ID" value="TFZ81830.1"/>
    <property type="molecule type" value="Genomic_DNA"/>
</dbReference>
<evidence type="ECO:0008006" key="4">
    <source>
        <dbReference type="Google" id="ProtNLM"/>
    </source>
</evidence>
<sequence length="250" mass="27241">MKKISLSRHIMGMTALGVLSVAAQPVQAAVSGNIGVFSKYVLRGVTNDAESDDPALQGGFDYSHDSGFYAGYWGSSLDYNYETGSDTTAATGFENDFYFGYAPTVGDVTFDIGLIQYYYVSVDDSDLTEAVLGVSYMGAYAKMQYLLNDGLWGNQGDIYWTAGYAFDLPSDFTFAIDLGYYTYDDDDNDELGGATLQDSGFRHANFTLSHPIGETGATMGLTYILGGETRDEVDQGDTMVFSITYDFDVM</sequence>
<reference evidence="2 3" key="1">
    <citation type="journal article" date="2019" name="ISME J.">
        <title>Candidatus Macondimonas diazotrophica, a novel gammaproteobacterial genus dominating crude-oil-contaminated coastal sediments.</title>
        <authorList>
            <person name="Karthikeyan S."/>
            <person name="Konstantinidis K."/>
        </authorList>
    </citation>
    <scope>NUCLEOTIDE SEQUENCE [LARGE SCALE GENOMIC DNA]</scope>
    <source>
        <strain evidence="2 3">KTK01</strain>
    </source>
</reference>
<accession>A0A4Z0F8C8</accession>
<dbReference type="RefSeq" id="WP_135282468.1">
    <property type="nucleotide sequence ID" value="NZ_SRIO01000015.1"/>
</dbReference>
<feature type="chain" id="PRO_5021421654" description="Porin" evidence="1">
    <location>
        <begin position="29"/>
        <end position="250"/>
    </location>
</feature>
<feature type="signal peptide" evidence="1">
    <location>
        <begin position="1"/>
        <end position="28"/>
    </location>
</feature>
<keyword evidence="1" id="KW-0732">Signal</keyword>
<evidence type="ECO:0000256" key="1">
    <source>
        <dbReference type="SAM" id="SignalP"/>
    </source>
</evidence>
<organism evidence="2 3">
    <name type="scientific">Candidatus Macondimonas diazotrophica</name>
    <dbReference type="NCBI Taxonomy" id="2305248"/>
    <lineage>
        <taxon>Bacteria</taxon>
        <taxon>Pseudomonadati</taxon>
        <taxon>Pseudomonadota</taxon>
        <taxon>Gammaproteobacteria</taxon>
        <taxon>Chromatiales</taxon>
        <taxon>Ectothiorhodospiraceae</taxon>
        <taxon>Candidatus Macondimonas</taxon>
    </lineage>
</organism>
<dbReference type="NCBIfam" id="TIGR02001">
    <property type="entry name" value="gcw_chp"/>
    <property type="match status" value="1"/>
</dbReference>
<protein>
    <recommendedName>
        <fullName evidence="4">Porin</fullName>
    </recommendedName>
</protein>
<gene>
    <name evidence="2" type="ORF">E4680_11025</name>
</gene>
<dbReference type="InterPro" id="IPR010239">
    <property type="entry name" value="CHP02001"/>
</dbReference>
<name>A0A4Z0F8C8_9GAMM</name>
<dbReference type="Proteomes" id="UP000297890">
    <property type="component" value="Unassembled WGS sequence"/>
</dbReference>
<dbReference type="OrthoDB" id="9793561at2"/>
<evidence type="ECO:0000313" key="2">
    <source>
        <dbReference type="EMBL" id="TFZ81830.1"/>
    </source>
</evidence>
<comment type="caution">
    <text evidence="2">The sequence shown here is derived from an EMBL/GenBank/DDBJ whole genome shotgun (WGS) entry which is preliminary data.</text>
</comment>
<dbReference type="Pfam" id="PF09694">
    <property type="entry name" value="Gcw_chp"/>
    <property type="match status" value="1"/>
</dbReference>